<dbReference type="PANTHER" id="PTHR43433:SF5">
    <property type="entry name" value="AB HYDROLASE-1 DOMAIN-CONTAINING PROTEIN"/>
    <property type="match status" value="1"/>
</dbReference>
<gene>
    <name evidence="2" type="ORF">JOE57_002392</name>
</gene>
<dbReference type="InterPro" id="IPR029058">
    <property type="entry name" value="AB_hydrolase_fold"/>
</dbReference>
<dbReference type="Pfam" id="PF00561">
    <property type="entry name" value="Abhydrolase_1"/>
    <property type="match status" value="1"/>
</dbReference>
<evidence type="ECO:0000313" key="3">
    <source>
        <dbReference type="Proteomes" id="UP000704762"/>
    </source>
</evidence>
<evidence type="ECO:0000259" key="1">
    <source>
        <dbReference type="Pfam" id="PF00561"/>
    </source>
</evidence>
<organism evidence="2 3">
    <name type="scientific">Microlunatus panaciterrae</name>
    <dbReference type="NCBI Taxonomy" id="400768"/>
    <lineage>
        <taxon>Bacteria</taxon>
        <taxon>Bacillati</taxon>
        <taxon>Actinomycetota</taxon>
        <taxon>Actinomycetes</taxon>
        <taxon>Propionibacteriales</taxon>
        <taxon>Propionibacteriaceae</taxon>
        <taxon>Microlunatus</taxon>
    </lineage>
</organism>
<protein>
    <submittedName>
        <fullName evidence="2">Pimeloyl-ACP methyl ester carboxylesterase</fullName>
    </submittedName>
</protein>
<dbReference type="InterPro" id="IPR000073">
    <property type="entry name" value="AB_hydrolase_1"/>
</dbReference>
<dbReference type="PRINTS" id="PR00111">
    <property type="entry name" value="ABHYDROLASE"/>
</dbReference>
<dbReference type="EMBL" id="JAFBCF010000001">
    <property type="protein sequence ID" value="MBM7799471.1"/>
    <property type="molecule type" value="Genomic_DNA"/>
</dbReference>
<dbReference type="RefSeq" id="WP_204918259.1">
    <property type="nucleotide sequence ID" value="NZ_BAAAQP010000003.1"/>
</dbReference>
<sequence>MSSGPAPVELAHTESGKGDPVILIMGLNASGAAWRPHVDQWSRTFRCLAVDNRGAGESPAPLGPYTTAELADDYANLIRKLDLGVCRVVGISMGGAIAQELALRHPELVERLVLVATWAGADPYTRDILTLIDFVRSSADEATFNMFLQTLVWTPDWFSSHDHDLTMARQVPPSVGPDALAAQVQACLTHDTLDRLGGIAVPTLVTAGRLDRFVPIRLSRTVAEEIPGARLEIFDESGHVHHWEELQRFNDYVEEWLK</sequence>
<comment type="caution">
    <text evidence="2">The sequence shown here is derived from an EMBL/GenBank/DDBJ whole genome shotgun (WGS) entry which is preliminary data.</text>
</comment>
<dbReference type="SUPFAM" id="SSF53474">
    <property type="entry name" value="alpha/beta-Hydrolases"/>
    <property type="match status" value="1"/>
</dbReference>
<proteinExistence type="predicted"/>
<accession>A0ABS2RMQ6</accession>
<reference evidence="2 3" key="1">
    <citation type="submission" date="2021-01" db="EMBL/GenBank/DDBJ databases">
        <title>Sequencing the genomes of 1000 actinobacteria strains.</title>
        <authorList>
            <person name="Klenk H.-P."/>
        </authorList>
    </citation>
    <scope>NUCLEOTIDE SEQUENCE [LARGE SCALE GENOMIC DNA]</scope>
    <source>
        <strain evidence="2 3">DSM 18662</strain>
    </source>
</reference>
<name>A0ABS2RMQ6_9ACTN</name>
<dbReference type="Gene3D" id="3.40.50.1820">
    <property type="entry name" value="alpha/beta hydrolase"/>
    <property type="match status" value="1"/>
</dbReference>
<evidence type="ECO:0000313" key="2">
    <source>
        <dbReference type="EMBL" id="MBM7799471.1"/>
    </source>
</evidence>
<feature type="domain" description="AB hydrolase-1" evidence="1">
    <location>
        <begin position="20"/>
        <end position="245"/>
    </location>
</feature>
<dbReference type="InterPro" id="IPR050471">
    <property type="entry name" value="AB_hydrolase"/>
</dbReference>
<dbReference type="PANTHER" id="PTHR43433">
    <property type="entry name" value="HYDROLASE, ALPHA/BETA FOLD FAMILY PROTEIN"/>
    <property type="match status" value="1"/>
</dbReference>
<dbReference type="Proteomes" id="UP000704762">
    <property type="component" value="Unassembled WGS sequence"/>
</dbReference>
<keyword evidence="3" id="KW-1185">Reference proteome</keyword>